<dbReference type="Proteomes" id="UP000001037">
    <property type="component" value="Chromosome"/>
</dbReference>
<dbReference type="GeneID" id="11139042"/>
<dbReference type="InterPro" id="IPR002934">
    <property type="entry name" value="Polymerase_NTP_transf_dom"/>
</dbReference>
<proteinExistence type="predicted"/>
<accession>G0EH00</accession>
<dbReference type="KEGG" id="pfm:Pyrfu_0580"/>
<dbReference type="Pfam" id="PF01909">
    <property type="entry name" value="NTP_transf_2"/>
    <property type="match status" value="1"/>
</dbReference>
<sequence length="147" mass="17169">MGEKTPSIQDVIDELSKLARILRVRLGLRALILFGSWARGEQLRESDIDILVVAECFRGQPFYEREFLVYKLYRGKLPIEPWCYTPEEVVEAALRNPRLDVIDALDHGIVVYDDGFWKELRAKAIRWKRTSYGGIALRSRSEKREKE</sequence>
<dbReference type="SUPFAM" id="SSF81301">
    <property type="entry name" value="Nucleotidyltransferase"/>
    <property type="match status" value="1"/>
</dbReference>
<dbReference type="RefSeq" id="WP_014026127.1">
    <property type="nucleotide sequence ID" value="NC_015931.1"/>
</dbReference>
<dbReference type="HOGENOM" id="CLU_130257_9_0_2"/>
<name>G0EH00_PYRF1</name>
<dbReference type="GO" id="GO:0016779">
    <property type="term" value="F:nucleotidyltransferase activity"/>
    <property type="evidence" value="ECO:0007669"/>
    <property type="project" value="InterPro"/>
</dbReference>
<evidence type="ECO:0000313" key="2">
    <source>
        <dbReference type="EMBL" id="AEM38450.1"/>
    </source>
</evidence>
<protein>
    <submittedName>
        <fullName evidence="2">DNA polymerase beta domain protein region</fullName>
    </submittedName>
</protein>
<feature type="domain" description="Polymerase nucleotidyl transferase" evidence="1">
    <location>
        <begin position="15"/>
        <end position="66"/>
    </location>
</feature>
<dbReference type="OrthoDB" id="9287at2157"/>
<evidence type="ECO:0000313" key="3">
    <source>
        <dbReference type="Proteomes" id="UP000001037"/>
    </source>
</evidence>
<dbReference type="PANTHER" id="PTHR43449">
    <property type="entry name" value="NUCLEOTIDYLTRANSFERASE"/>
    <property type="match status" value="1"/>
</dbReference>
<dbReference type="AlphaFoldDB" id="G0EH00"/>
<dbReference type="EMBL" id="CP002838">
    <property type="protein sequence ID" value="AEM38450.1"/>
    <property type="molecule type" value="Genomic_DNA"/>
</dbReference>
<evidence type="ECO:0000259" key="1">
    <source>
        <dbReference type="Pfam" id="PF01909"/>
    </source>
</evidence>
<dbReference type="PANTHER" id="PTHR43449:SF3">
    <property type="entry name" value="POLYMERASE NUCLEOTIDYL TRANSFERASE DOMAIN-CONTAINING PROTEIN"/>
    <property type="match status" value="1"/>
</dbReference>
<organism evidence="2 3">
    <name type="scientific">Pyrolobus fumarii (strain DSM 11204 / 1A)</name>
    <dbReference type="NCBI Taxonomy" id="694429"/>
    <lineage>
        <taxon>Archaea</taxon>
        <taxon>Thermoproteota</taxon>
        <taxon>Thermoprotei</taxon>
        <taxon>Desulfurococcales</taxon>
        <taxon>Pyrodictiaceae</taxon>
        <taxon>Pyrolobus</taxon>
    </lineage>
</organism>
<keyword evidence="3" id="KW-1185">Reference proteome</keyword>
<dbReference type="CDD" id="cd05403">
    <property type="entry name" value="NT_KNTase_like"/>
    <property type="match status" value="1"/>
</dbReference>
<dbReference type="InParanoid" id="G0EH00"/>
<dbReference type="eggNOG" id="arCOG01195">
    <property type="taxonomic scope" value="Archaea"/>
</dbReference>
<gene>
    <name evidence="2" type="ordered locus">Pyrfu_0580</name>
</gene>
<dbReference type="STRING" id="694429.Pyrfu_0580"/>
<dbReference type="Gene3D" id="3.30.460.10">
    <property type="entry name" value="Beta Polymerase, domain 2"/>
    <property type="match status" value="1"/>
</dbReference>
<reference evidence="2 3" key="1">
    <citation type="journal article" date="2011" name="Stand. Genomic Sci.">
        <title>Complete genome sequence of the hyperthermophilic chemolithoautotroph Pyrolobus fumarii type strain (1A).</title>
        <authorList>
            <person name="Anderson I."/>
            <person name="Goker M."/>
            <person name="Nolan M."/>
            <person name="Lucas S."/>
            <person name="Hammon N."/>
            <person name="Deshpande S."/>
            <person name="Cheng J.F."/>
            <person name="Tapia R."/>
            <person name="Han C."/>
            <person name="Goodwin L."/>
            <person name="Pitluck S."/>
            <person name="Huntemann M."/>
            <person name="Liolios K."/>
            <person name="Ivanova N."/>
            <person name="Pagani I."/>
            <person name="Mavromatis K."/>
            <person name="Ovchinikova G."/>
            <person name="Pati A."/>
            <person name="Chen A."/>
            <person name="Palaniappan K."/>
            <person name="Land M."/>
            <person name="Hauser L."/>
            <person name="Brambilla E.M."/>
            <person name="Huber H."/>
            <person name="Yasawong M."/>
            <person name="Rohde M."/>
            <person name="Spring S."/>
            <person name="Abt B."/>
            <person name="Sikorski J."/>
            <person name="Wirth R."/>
            <person name="Detter J.C."/>
            <person name="Woyke T."/>
            <person name="Bristow J."/>
            <person name="Eisen J.A."/>
            <person name="Markowitz V."/>
            <person name="Hugenholtz P."/>
            <person name="Kyrpides N.C."/>
            <person name="Klenk H.P."/>
            <person name="Lapidus A."/>
        </authorList>
    </citation>
    <scope>NUCLEOTIDE SEQUENCE [LARGE SCALE GENOMIC DNA]</scope>
    <source>
        <strain evidence="3">DSM 11204 / 1A</strain>
    </source>
</reference>
<dbReference type="InterPro" id="IPR043519">
    <property type="entry name" value="NT_sf"/>
</dbReference>